<dbReference type="Proteomes" id="UP001288778">
    <property type="component" value="Unassembled WGS sequence"/>
</dbReference>
<dbReference type="AlphaFoldDB" id="A0AAW9I699"/>
<evidence type="ECO:0000256" key="1">
    <source>
        <dbReference type="SAM" id="MobiDB-lite"/>
    </source>
</evidence>
<reference evidence="2" key="1">
    <citation type="submission" date="2019-11" db="EMBL/GenBank/DDBJ databases">
        <title>Characterization of Clostridium perfringens isolates from swine manure treated agricultural soils.</title>
        <authorList>
            <person name="Wushke S.T."/>
        </authorList>
    </citation>
    <scope>NUCLEOTIDE SEQUENCE</scope>
    <source>
        <strain evidence="2">X94</strain>
    </source>
</reference>
<dbReference type="RefSeq" id="WP_322395438.1">
    <property type="nucleotide sequence ID" value="NZ_JBKYMF010000001.1"/>
</dbReference>
<proteinExistence type="predicted"/>
<evidence type="ECO:0008006" key="4">
    <source>
        <dbReference type="Google" id="ProtNLM"/>
    </source>
</evidence>
<feature type="compositionally biased region" description="Basic and acidic residues" evidence="1">
    <location>
        <begin position="245"/>
        <end position="278"/>
    </location>
</feature>
<name>A0AAW9I699_CLOPF</name>
<evidence type="ECO:0000313" key="2">
    <source>
        <dbReference type="EMBL" id="MDZ4909402.1"/>
    </source>
</evidence>
<accession>A0AAW9I699</accession>
<gene>
    <name evidence="2" type="ORF">GNF68_10005</name>
</gene>
<sequence length="419" mass="48940">MKNKIVELAIFQPYVYPWSKSELNLSVEEIDNILKDIGLNNEVSRRKAGYELDIISYLVAAKAKDYEDLKKRILEELKDRKYVSEILIKKELSKKHLSNEDELKAYIKFINNNMTIDEKNVFKKAIEIWLVDLFYYYKCAFDSNIKSDSVKEYILQVVEKNYTENKLNPIFIDRLRKIKAFNRAYILELVYKVASNFKNELNELLEKYVSKDNNGTSESNFEDELFDIINDIPDLDLSFEPESEAVDKKSDEAENISEVKDKMKENSSKDKKHDEKKENEIEVHLKGLAHSLGYKLIKFEQDFEEDSEIEILKDLASYKKGAVLSELYNAYMNFDNITRENLEAIINNFFNSLKLHGFEVDDTNKVGDKVTLDTKDLLSDFILTDSIDKKGLIEGNIKYLSWMYKGKKVTPMVIKPLSK</sequence>
<protein>
    <recommendedName>
        <fullName evidence="4">Nucleotide exchange factor GrpE</fullName>
    </recommendedName>
</protein>
<comment type="caution">
    <text evidence="2">The sequence shown here is derived from an EMBL/GenBank/DDBJ whole genome shotgun (WGS) entry which is preliminary data.</text>
</comment>
<feature type="region of interest" description="Disordered" evidence="1">
    <location>
        <begin position="243"/>
        <end position="278"/>
    </location>
</feature>
<organism evidence="2 3">
    <name type="scientific">Clostridium perfringens</name>
    <dbReference type="NCBI Taxonomy" id="1502"/>
    <lineage>
        <taxon>Bacteria</taxon>
        <taxon>Bacillati</taxon>
        <taxon>Bacillota</taxon>
        <taxon>Clostridia</taxon>
        <taxon>Eubacteriales</taxon>
        <taxon>Clostridiaceae</taxon>
        <taxon>Clostridium</taxon>
    </lineage>
</organism>
<dbReference type="EMBL" id="WNUI01000024">
    <property type="protein sequence ID" value="MDZ4909402.1"/>
    <property type="molecule type" value="Genomic_DNA"/>
</dbReference>
<evidence type="ECO:0000313" key="3">
    <source>
        <dbReference type="Proteomes" id="UP001288778"/>
    </source>
</evidence>